<reference evidence="2" key="1">
    <citation type="journal article" date="2022" name="Mol. Ecol. Resour.">
        <title>The genomes of chicory, endive, great burdock and yacon provide insights into Asteraceae palaeo-polyploidization history and plant inulin production.</title>
        <authorList>
            <person name="Fan W."/>
            <person name="Wang S."/>
            <person name="Wang H."/>
            <person name="Wang A."/>
            <person name="Jiang F."/>
            <person name="Liu H."/>
            <person name="Zhao H."/>
            <person name="Xu D."/>
            <person name="Zhang Y."/>
        </authorList>
    </citation>
    <scope>NUCLEOTIDE SEQUENCE [LARGE SCALE GENOMIC DNA]</scope>
    <source>
        <strain evidence="2">cv. Punajuju</strain>
    </source>
</reference>
<gene>
    <name evidence="1" type="ORF">L2E82_27519</name>
</gene>
<comment type="caution">
    <text evidence="1">The sequence shown here is derived from an EMBL/GenBank/DDBJ whole genome shotgun (WGS) entry which is preliminary data.</text>
</comment>
<evidence type="ECO:0000313" key="1">
    <source>
        <dbReference type="EMBL" id="KAI3737515.1"/>
    </source>
</evidence>
<protein>
    <submittedName>
        <fullName evidence="1">Uncharacterized protein</fullName>
    </submittedName>
</protein>
<accession>A0ACB9CTD0</accession>
<dbReference type="Proteomes" id="UP001055811">
    <property type="component" value="Linkage Group LG05"/>
</dbReference>
<dbReference type="EMBL" id="CM042013">
    <property type="protein sequence ID" value="KAI3737515.1"/>
    <property type="molecule type" value="Genomic_DNA"/>
</dbReference>
<reference evidence="1 2" key="2">
    <citation type="journal article" date="2022" name="Mol. Ecol. Resour.">
        <title>The genomes of chicory, endive, great burdock and yacon provide insights into Asteraceae paleo-polyploidization history and plant inulin production.</title>
        <authorList>
            <person name="Fan W."/>
            <person name="Wang S."/>
            <person name="Wang H."/>
            <person name="Wang A."/>
            <person name="Jiang F."/>
            <person name="Liu H."/>
            <person name="Zhao H."/>
            <person name="Xu D."/>
            <person name="Zhang Y."/>
        </authorList>
    </citation>
    <scope>NUCLEOTIDE SEQUENCE [LARGE SCALE GENOMIC DNA]</scope>
    <source>
        <strain evidence="2">cv. Punajuju</strain>
        <tissue evidence="1">Leaves</tissue>
    </source>
</reference>
<evidence type="ECO:0000313" key="2">
    <source>
        <dbReference type="Proteomes" id="UP001055811"/>
    </source>
</evidence>
<keyword evidence="2" id="KW-1185">Reference proteome</keyword>
<proteinExistence type="predicted"/>
<name>A0ACB9CTD0_CICIN</name>
<organism evidence="1 2">
    <name type="scientific">Cichorium intybus</name>
    <name type="common">Chicory</name>
    <dbReference type="NCBI Taxonomy" id="13427"/>
    <lineage>
        <taxon>Eukaryota</taxon>
        <taxon>Viridiplantae</taxon>
        <taxon>Streptophyta</taxon>
        <taxon>Embryophyta</taxon>
        <taxon>Tracheophyta</taxon>
        <taxon>Spermatophyta</taxon>
        <taxon>Magnoliopsida</taxon>
        <taxon>eudicotyledons</taxon>
        <taxon>Gunneridae</taxon>
        <taxon>Pentapetalae</taxon>
        <taxon>asterids</taxon>
        <taxon>campanulids</taxon>
        <taxon>Asterales</taxon>
        <taxon>Asteraceae</taxon>
        <taxon>Cichorioideae</taxon>
        <taxon>Cichorieae</taxon>
        <taxon>Cichoriinae</taxon>
        <taxon>Cichorium</taxon>
    </lineage>
</organism>
<sequence>MERFTLLGDGGSFNHRTIKSVYTTQAKNGGKQMGSEEKNAAVHEEIKKVNQLPAHSTYATHRIRVLNKILQLLSVQRTTSQDKELELLFAGFQSELFCVDLKQVAGISTPSSWMIYGLVYKVHSYNTNGLCVVGFMDDHYPVRSAFSILNKVMDEYQKCFGDSWKTIQADGTQPWPYLNEAVTKFQLRRCMDTPMQRVHPPLLVLIFLELRFDLVTSKVDESGFPDIVGSAYCVAPEVLRRRSWVDPKSILCEFFKAGQCAKGFKCVCMGLFDTKVEAACRASEDRTIPLNVIAEKTKLTVEHVVKQDEKEDQKRGTAKENNTLPIKTTKKPFKPN</sequence>